<proteinExistence type="predicted"/>
<reference evidence="1" key="1">
    <citation type="submission" date="2014-11" db="EMBL/GenBank/DDBJ databases">
        <authorList>
            <person name="Amaro Gonzalez C."/>
        </authorList>
    </citation>
    <scope>NUCLEOTIDE SEQUENCE</scope>
</reference>
<dbReference type="AlphaFoldDB" id="A0A0E9WB41"/>
<name>A0A0E9WB41_ANGAN</name>
<reference evidence="1" key="2">
    <citation type="journal article" date="2015" name="Fish Shellfish Immunol.">
        <title>Early steps in the European eel (Anguilla anguilla)-Vibrio vulnificus interaction in the gills: Role of the RtxA13 toxin.</title>
        <authorList>
            <person name="Callol A."/>
            <person name="Pajuelo D."/>
            <person name="Ebbesson L."/>
            <person name="Teles M."/>
            <person name="MacKenzie S."/>
            <person name="Amaro C."/>
        </authorList>
    </citation>
    <scope>NUCLEOTIDE SEQUENCE</scope>
</reference>
<evidence type="ECO:0000313" key="1">
    <source>
        <dbReference type="EMBL" id="JAH87572.1"/>
    </source>
</evidence>
<protein>
    <submittedName>
        <fullName evidence="1">Uncharacterized protein</fullName>
    </submittedName>
</protein>
<organism evidence="1">
    <name type="scientific">Anguilla anguilla</name>
    <name type="common">European freshwater eel</name>
    <name type="synonym">Muraena anguilla</name>
    <dbReference type="NCBI Taxonomy" id="7936"/>
    <lineage>
        <taxon>Eukaryota</taxon>
        <taxon>Metazoa</taxon>
        <taxon>Chordata</taxon>
        <taxon>Craniata</taxon>
        <taxon>Vertebrata</taxon>
        <taxon>Euteleostomi</taxon>
        <taxon>Actinopterygii</taxon>
        <taxon>Neopterygii</taxon>
        <taxon>Teleostei</taxon>
        <taxon>Anguilliformes</taxon>
        <taxon>Anguillidae</taxon>
        <taxon>Anguilla</taxon>
    </lineage>
</organism>
<accession>A0A0E9WB41</accession>
<sequence>MLKLDRRKLVEEKHGRHGGLPQEDHLLFRMLPFDWYKYKQHMYYSHPGAFYLGAFNVTAINNIFQEK</sequence>
<dbReference type="EMBL" id="GBXM01021005">
    <property type="protein sequence ID" value="JAH87572.1"/>
    <property type="molecule type" value="Transcribed_RNA"/>
</dbReference>